<organism evidence="1 2">
    <name type="scientific">Sphingobacterium populi</name>
    <dbReference type="NCBI Taxonomy" id="1812824"/>
    <lineage>
        <taxon>Bacteria</taxon>
        <taxon>Pseudomonadati</taxon>
        <taxon>Bacteroidota</taxon>
        <taxon>Sphingobacteriia</taxon>
        <taxon>Sphingobacteriales</taxon>
        <taxon>Sphingobacteriaceae</taxon>
        <taxon>Sphingobacterium</taxon>
    </lineage>
</organism>
<dbReference type="Proteomes" id="UP001597418">
    <property type="component" value="Unassembled WGS sequence"/>
</dbReference>
<proteinExistence type="predicted"/>
<keyword evidence="2" id="KW-1185">Reference proteome</keyword>
<name>A0ABW5UD40_9SPHI</name>
<accession>A0ABW5UD40</accession>
<dbReference type="RefSeq" id="WP_066757525.1">
    <property type="nucleotide sequence ID" value="NZ_JBHUMB010000007.1"/>
</dbReference>
<evidence type="ECO:0000313" key="2">
    <source>
        <dbReference type="Proteomes" id="UP001597418"/>
    </source>
</evidence>
<sequence length="421" mass="47479">MTKVGLFLLFLLLFPFLLLAQRKSKPTLLVYGGGVEAYAAAVQAALSNVPTLWVIPHEAQATMNQDEDWLLTKNYSLDGGIWMKLLMEMADHKTPSDSVAVEIKKHIAAGQLWIAAERIAAKLPNLTLVENTTIKKISLGKRGWQVQLNDRKRYDFRAVIDASTKQELVIRIPEQDRGQAQTGQAGFLESATQNLPRTTLAIGEDHGKIYSLTAPELFGSVKNNFFSLQALSAFEPSAGNIPLRMHYAQAIGATAAYVTFFKTTIDKIDLRKLQSELLTYHSRLLPVLDVATENPHFKSIQKIYLTGLFAIEQNMFDPQREVLYAEIRTVLNALYSRSQLWFMEHDGEELLWKDAIELVTFLATRGQEVNRQITEDWQKKFHFEGEYDPASAITRGEFAVILDQFADPYGIAITQAGEIRR</sequence>
<reference evidence="2" key="1">
    <citation type="journal article" date="2019" name="Int. J. Syst. Evol. Microbiol.">
        <title>The Global Catalogue of Microorganisms (GCM) 10K type strain sequencing project: providing services to taxonomists for standard genome sequencing and annotation.</title>
        <authorList>
            <consortium name="The Broad Institute Genomics Platform"/>
            <consortium name="The Broad Institute Genome Sequencing Center for Infectious Disease"/>
            <person name="Wu L."/>
            <person name="Ma J."/>
        </authorList>
    </citation>
    <scope>NUCLEOTIDE SEQUENCE [LARGE SCALE GENOMIC DNA]</scope>
    <source>
        <strain evidence="2">KCTC 42247</strain>
    </source>
</reference>
<comment type="caution">
    <text evidence="1">The sequence shown here is derived from an EMBL/GenBank/DDBJ whole genome shotgun (WGS) entry which is preliminary data.</text>
</comment>
<protein>
    <recommendedName>
        <fullName evidence="3">FAD-dependent oxidoreductase</fullName>
    </recommendedName>
</protein>
<evidence type="ECO:0000313" key="1">
    <source>
        <dbReference type="EMBL" id="MFD2743465.1"/>
    </source>
</evidence>
<gene>
    <name evidence="1" type="ORF">ACFSQ6_08640</name>
</gene>
<evidence type="ECO:0008006" key="3">
    <source>
        <dbReference type="Google" id="ProtNLM"/>
    </source>
</evidence>
<dbReference type="EMBL" id="JBHUMB010000007">
    <property type="protein sequence ID" value="MFD2743465.1"/>
    <property type="molecule type" value="Genomic_DNA"/>
</dbReference>